<evidence type="ECO:0000256" key="2">
    <source>
        <dbReference type="SAM" id="MobiDB-lite"/>
    </source>
</evidence>
<keyword evidence="1" id="KW-0802">TPR repeat</keyword>
<feature type="repeat" description="TPR" evidence="1">
    <location>
        <begin position="1216"/>
        <end position="1249"/>
    </location>
</feature>
<dbReference type="Pfam" id="PF13424">
    <property type="entry name" value="TPR_12"/>
    <property type="match status" value="3"/>
</dbReference>
<organism evidence="5 6">
    <name type="scientific">Rhinocladiella mackenziei CBS 650.93</name>
    <dbReference type="NCBI Taxonomy" id="1442369"/>
    <lineage>
        <taxon>Eukaryota</taxon>
        <taxon>Fungi</taxon>
        <taxon>Dikarya</taxon>
        <taxon>Ascomycota</taxon>
        <taxon>Pezizomycotina</taxon>
        <taxon>Eurotiomycetes</taxon>
        <taxon>Chaetothyriomycetidae</taxon>
        <taxon>Chaetothyriales</taxon>
        <taxon>Herpotrichiellaceae</taxon>
        <taxon>Rhinocladiella</taxon>
    </lineage>
</organism>
<feature type="repeat" description="TPR" evidence="1">
    <location>
        <begin position="1174"/>
        <end position="1207"/>
    </location>
</feature>
<dbReference type="STRING" id="1442369.A0A0D2H6C3"/>
<dbReference type="GeneID" id="25291983"/>
<name>A0A0D2H6C3_9EURO</name>
<dbReference type="InterPro" id="IPR019734">
    <property type="entry name" value="TPR_rpt"/>
</dbReference>
<dbReference type="Pfam" id="PF13374">
    <property type="entry name" value="TPR_10"/>
    <property type="match status" value="1"/>
</dbReference>
<feature type="chain" id="PRO_5002259261" evidence="3">
    <location>
        <begin position="24"/>
        <end position="1457"/>
    </location>
</feature>
<dbReference type="Gene3D" id="3.40.50.300">
    <property type="entry name" value="P-loop containing nucleotide triphosphate hydrolases"/>
    <property type="match status" value="1"/>
</dbReference>
<dbReference type="GO" id="GO:0043531">
    <property type="term" value="F:ADP binding"/>
    <property type="evidence" value="ECO:0007669"/>
    <property type="project" value="InterPro"/>
</dbReference>
<dbReference type="SUPFAM" id="SSF48452">
    <property type="entry name" value="TPR-like"/>
    <property type="match status" value="2"/>
</dbReference>
<dbReference type="PROSITE" id="PS50005">
    <property type="entry name" value="TPR"/>
    <property type="match status" value="5"/>
</dbReference>
<dbReference type="Gene3D" id="1.10.8.430">
    <property type="entry name" value="Helical domain of apoptotic protease-activating factors"/>
    <property type="match status" value="1"/>
</dbReference>
<dbReference type="PANTHER" id="PTHR46082:SF6">
    <property type="entry name" value="AAA+ ATPASE DOMAIN-CONTAINING PROTEIN-RELATED"/>
    <property type="match status" value="1"/>
</dbReference>
<feature type="region of interest" description="Disordered" evidence="2">
    <location>
        <begin position="461"/>
        <end position="549"/>
    </location>
</feature>
<dbReference type="Proteomes" id="UP000053617">
    <property type="component" value="Unassembled WGS sequence"/>
</dbReference>
<feature type="signal peptide" evidence="3">
    <location>
        <begin position="1"/>
        <end position="23"/>
    </location>
</feature>
<dbReference type="EMBL" id="KN847477">
    <property type="protein sequence ID" value="KIX05938.1"/>
    <property type="molecule type" value="Genomic_DNA"/>
</dbReference>
<evidence type="ECO:0000313" key="5">
    <source>
        <dbReference type="EMBL" id="KIX05938.1"/>
    </source>
</evidence>
<dbReference type="Gene3D" id="1.25.40.10">
    <property type="entry name" value="Tetratricopeptide repeat domain"/>
    <property type="match status" value="3"/>
</dbReference>
<evidence type="ECO:0000256" key="1">
    <source>
        <dbReference type="PROSITE-ProRule" id="PRU00339"/>
    </source>
</evidence>
<feature type="domain" description="NB-ARC" evidence="4">
    <location>
        <begin position="718"/>
        <end position="840"/>
    </location>
</feature>
<sequence>MDSGSEIASIVSLCLGLFNTCLSEGPDDDVLATLEDEQRRFRAWSHSLKVFARPHVNLDAQLRPAANKQIREMVLLLLDVLRENLFLALNSLSSKETPASMTSDLKAPFFGIDGALKRLERLAAAILDATEASLHRRVHVYAEKNRDEGFERLVWQVILVRFPCVVPASDFRETLLSTSEVTESLEEAESLEDFRALLRSSSFSGLFRALFKSIVFRHYRMIYERERRLKDLNQTLPMNEPPRMAERVANPEHYQESGGAIQPPAVGLTPSLSELTRSETTLPNTIDGLRFKAKMENAEEHDTANTSGDFAYQVSESGDAMYPRPPRLPKDATEGICLLCGQRCPADTFEGEKWMIHVGQDIKPYVCLSQDCTQNPQYFARSRDWKQHMHKIHTPQWIRSMHNPLIWKCPVCSSTSATEFVSEEKLQQSLVEHMKQKHAELDEDDQWNLASVSGIPTPRPVDVCPICKDDHKPKARQRHAPQGNRSALEDETPMSTVTRESQESHKKKRARFAVSDGSQSGSDRDGIGRPARRTQVKHQPSDRLPQASDHDRIERYIGQHLKALAFFFSNRLVRDWDQESNAPQGSRTDSVLLDLELPSEQESDDNSPRLSVAVGRTNTVKELESCEADCKIVPDASDIVTEVLADIWNDIQRDRHERLRKEPDPSQDLRREYKNERLIQPVGVCLSQAPYIDPKLFIGRESEIAQMREILRPGDSSSEQRRLVLAGTGGMGKTQLAIAFATRHQQEYDSIFWLNAASEATLKDSFRLVAEAIFDVQDAQVLQDEQSVIQTRRWLSDKKNTRWLLIFDNYDDPDQYRIEQYYPYVSHGAIIVTTRRPDLVAGSQIRLQPLRSVEESLEILETRSRRRNIRFDYHARRLVERLNGLPLALATAGAYLRQSTFTCERYLQEYEHRWYHDTRRSLQLHEYQDRTLYTTWNLSYARLEVEDADAAKLLGLLAYFSNRRVWYELFRSGFSEDLPLWLHGIILSEVEFESSMRRLTNYCFLEMQTSVASWSMHTSVHDWTFSALNKVVDEKQYWYAFDCVGASVEQEDFNSLGYSHLADLTAHALRLGYVSGSRGEIMEGLTGDRLGKAWLIAELLTQQVQLLAADQMYMLALAGYEKELGPDHTSTLSTVNNLGNLYRDRGKLDEAEKMYQRALAGYEKALGADHPSTLNTVTDLGLLYAEQGKLDEAETMYQRALAGFEKALGGDHTSTLKTVNNLGLLYTDQGRLDEAEKMYQRALVGLEKALGADHPLTLRTVNNLSQLYANQAKLEKAEKMYLRTLAGFEKTLGGDHTSTLDTVNNLGALYYDQGKLDEAEQMYRRALAGFEKALGPDHTSTLLAVNNLGNLYRSRALAGYEKALGPDHPSTLNAVNNLGLLYADQGKLDEAEKMYRRALQGFQNALGANHTSTVTVMTNLQALQPQFGSDTRPKSTQSVAPSSRNVPKKWWKFGKRS</sequence>
<feature type="compositionally biased region" description="Polar residues" evidence="2">
    <location>
        <begin position="1425"/>
        <end position="1445"/>
    </location>
</feature>
<dbReference type="InterPro" id="IPR042197">
    <property type="entry name" value="Apaf_helical"/>
</dbReference>
<proteinExistence type="predicted"/>
<dbReference type="InterPro" id="IPR053137">
    <property type="entry name" value="NLR-like"/>
</dbReference>
<accession>A0A0D2H6C3</accession>
<gene>
    <name evidence="5" type="ORF">Z518_03912</name>
</gene>
<dbReference type="RefSeq" id="XP_013273074.1">
    <property type="nucleotide sequence ID" value="XM_013417620.1"/>
</dbReference>
<evidence type="ECO:0000259" key="4">
    <source>
        <dbReference type="Pfam" id="PF00931"/>
    </source>
</evidence>
<dbReference type="SMART" id="SM00028">
    <property type="entry name" value="TPR"/>
    <property type="match status" value="6"/>
</dbReference>
<evidence type="ECO:0000313" key="6">
    <source>
        <dbReference type="Proteomes" id="UP000053617"/>
    </source>
</evidence>
<feature type="repeat" description="TPR" evidence="1">
    <location>
        <begin position="1132"/>
        <end position="1165"/>
    </location>
</feature>
<dbReference type="PROSITE" id="PS50293">
    <property type="entry name" value="TPR_REGION"/>
    <property type="match status" value="2"/>
</dbReference>
<dbReference type="Pfam" id="PF00931">
    <property type="entry name" value="NB-ARC"/>
    <property type="match status" value="1"/>
</dbReference>
<dbReference type="PANTHER" id="PTHR46082">
    <property type="entry name" value="ATP/GTP-BINDING PROTEIN-RELATED"/>
    <property type="match status" value="1"/>
</dbReference>
<protein>
    <submittedName>
        <fullName evidence="5">Rhinocladiella mackenziei CBS 650.93 unplaced genomic scaffold supercont1.3, whole genome shotgun sequence</fullName>
    </submittedName>
</protein>
<dbReference type="OrthoDB" id="4121059at2759"/>
<dbReference type="InterPro" id="IPR027417">
    <property type="entry name" value="P-loop_NTPase"/>
</dbReference>
<evidence type="ECO:0000256" key="3">
    <source>
        <dbReference type="SAM" id="SignalP"/>
    </source>
</evidence>
<reference evidence="5 6" key="1">
    <citation type="submission" date="2015-01" db="EMBL/GenBank/DDBJ databases">
        <title>The Genome Sequence of Rhinocladiella mackenzie CBS 650.93.</title>
        <authorList>
            <consortium name="The Broad Institute Genomics Platform"/>
            <person name="Cuomo C."/>
            <person name="de Hoog S."/>
            <person name="Gorbushina A."/>
            <person name="Stielow B."/>
            <person name="Teixiera M."/>
            <person name="Abouelleil A."/>
            <person name="Chapman S.B."/>
            <person name="Priest M."/>
            <person name="Young S.K."/>
            <person name="Wortman J."/>
            <person name="Nusbaum C."/>
            <person name="Birren B."/>
        </authorList>
    </citation>
    <scope>NUCLEOTIDE SEQUENCE [LARGE SCALE GENOMIC DNA]</scope>
    <source>
        <strain evidence="5 6">CBS 650.93</strain>
    </source>
</reference>
<feature type="repeat" description="TPR" evidence="1">
    <location>
        <begin position="1372"/>
        <end position="1405"/>
    </location>
</feature>
<feature type="repeat" description="TPR" evidence="1">
    <location>
        <begin position="1300"/>
        <end position="1333"/>
    </location>
</feature>
<dbReference type="InterPro" id="IPR011990">
    <property type="entry name" value="TPR-like_helical_dom_sf"/>
</dbReference>
<dbReference type="HOGENOM" id="CLU_250964_0_0_1"/>
<feature type="region of interest" description="Disordered" evidence="2">
    <location>
        <begin position="1425"/>
        <end position="1447"/>
    </location>
</feature>
<keyword evidence="6" id="KW-1185">Reference proteome</keyword>
<dbReference type="VEuPathDB" id="FungiDB:Z518_03912"/>
<keyword evidence="3" id="KW-0732">Signal</keyword>
<dbReference type="SUPFAM" id="SSF52540">
    <property type="entry name" value="P-loop containing nucleoside triphosphate hydrolases"/>
    <property type="match status" value="1"/>
</dbReference>
<dbReference type="InterPro" id="IPR002182">
    <property type="entry name" value="NB-ARC"/>
</dbReference>
<dbReference type="PRINTS" id="PR00381">
    <property type="entry name" value="KINESINLIGHT"/>
</dbReference>